<reference evidence="3 4" key="1">
    <citation type="submission" date="2016-03" db="EMBL/GenBank/DDBJ databases">
        <authorList>
            <person name="Ploux O."/>
        </authorList>
    </citation>
    <scope>NUCLEOTIDE SEQUENCE [LARGE SCALE GENOMIC DNA]</scope>
    <source>
        <strain evidence="3 4">UAMH 11012</strain>
    </source>
</reference>
<evidence type="ECO:0000313" key="4">
    <source>
        <dbReference type="Proteomes" id="UP000184330"/>
    </source>
</evidence>
<accession>A0A1L7WZK4</accession>
<proteinExistence type="predicted"/>
<feature type="region of interest" description="Disordered" evidence="1">
    <location>
        <begin position="278"/>
        <end position="300"/>
    </location>
</feature>
<name>A0A1L7WZK4_9HELO</name>
<keyword evidence="2" id="KW-0812">Transmembrane</keyword>
<keyword evidence="2" id="KW-1133">Transmembrane helix</keyword>
<dbReference type="AlphaFoldDB" id="A0A1L7WZK4"/>
<feature type="compositionally biased region" description="Low complexity" evidence="1">
    <location>
        <begin position="181"/>
        <end position="200"/>
    </location>
</feature>
<evidence type="ECO:0000256" key="1">
    <source>
        <dbReference type="SAM" id="MobiDB-lite"/>
    </source>
</evidence>
<protein>
    <submittedName>
        <fullName evidence="3">Uncharacterized protein</fullName>
    </submittedName>
</protein>
<keyword evidence="4" id="KW-1185">Reference proteome</keyword>
<keyword evidence="2" id="KW-0472">Membrane</keyword>
<feature type="region of interest" description="Disordered" evidence="1">
    <location>
        <begin position="135"/>
        <end position="240"/>
    </location>
</feature>
<sequence>MSNFYDYASYEQDWKHQPWKTNTRIGVNPPYPTAPLVLQSTSTETAVSAGATKDASADQTPCLQNCQDAFRDSILSYDKDFDKICAVLANENDDAVFATLYICDEGCGIVVDSNGGAGQDPNLNTVVARCQSLGFSNVVDPGPPRTESTSKGSSSALSDQPSSTIGSPARPSSANSPENGQPSASIITTATTTAPNQNSSPLPDQFTSTSRSSLGRSSLALSTTSSTTSHNMYLSSTTAPTSSLPTAIYSPTISSIPTSIISDPGALSISSPFPASTSTSSTSLVYLPPPSTSSSTTQSKMNPNNTAGIILAIMGIVLLLSATIVVLFLRRKQCAYFRSLIAKARSKDKEKDRERELGGGMRESGGTDRCACCYDLPSPPTPTRPKTPRRYSRSVSGTATPDSCILNLAYPPSPRNPIKERHQGRQQEYPVEQSPLSPITVHVGGITKQLFHTRANSSLPMDAQGIRWPEPVNLKGEAKEFMEWSQGWSREYDKRQEERRARVYAHIERARDSVRDSDEGARMVMGNGEGGSDGGEGSGKKRARGVRRSTDAVMGDGQKSRGWV</sequence>
<evidence type="ECO:0000256" key="2">
    <source>
        <dbReference type="SAM" id="Phobius"/>
    </source>
</evidence>
<feature type="compositionally biased region" description="Basic and acidic residues" evidence="1">
    <location>
        <begin position="345"/>
        <end position="357"/>
    </location>
</feature>
<dbReference type="Proteomes" id="UP000184330">
    <property type="component" value="Unassembled WGS sequence"/>
</dbReference>
<feature type="region of interest" description="Disordered" evidence="1">
    <location>
        <begin position="345"/>
        <end position="399"/>
    </location>
</feature>
<gene>
    <name evidence="3" type="ORF">PAC_08081</name>
</gene>
<feature type="compositionally biased region" description="Gly residues" evidence="1">
    <location>
        <begin position="527"/>
        <end position="537"/>
    </location>
</feature>
<dbReference type="EMBL" id="FJOG01000011">
    <property type="protein sequence ID" value="CZR58190.1"/>
    <property type="molecule type" value="Genomic_DNA"/>
</dbReference>
<dbReference type="STRING" id="576137.A0A1L7WZK4"/>
<feature type="transmembrane region" description="Helical" evidence="2">
    <location>
        <begin position="307"/>
        <end position="329"/>
    </location>
</feature>
<feature type="compositionally biased region" description="Low complexity" evidence="1">
    <location>
        <begin position="278"/>
        <end position="299"/>
    </location>
</feature>
<feature type="compositionally biased region" description="Low complexity" evidence="1">
    <location>
        <begin position="207"/>
        <end position="240"/>
    </location>
</feature>
<feature type="compositionally biased region" description="Polar residues" evidence="1">
    <location>
        <begin position="146"/>
        <end position="180"/>
    </location>
</feature>
<feature type="region of interest" description="Disordered" evidence="1">
    <location>
        <begin position="511"/>
        <end position="564"/>
    </location>
</feature>
<feature type="compositionally biased region" description="Basic and acidic residues" evidence="1">
    <location>
        <begin position="511"/>
        <end position="521"/>
    </location>
</feature>
<dbReference type="OrthoDB" id="3560188at2759"/>
<organism evidence="3 4">
    <name type="scientific">Phialocephala subalpina</name>
    <dbReference type="NCBI Taxonomy" id="576137"/>
    <lineage>
        <taxon>Eukaryota</taxon>
        <taxon>Fungi</taxon>
        <taxon>Dikarya</taxon>
        <taxon>Ascomycota</taxon>
        <taxon>Pezizomycotina</taxon>
        <taxon>Leotiomycetes</taxon>
        <taxon>Helotiales</taxon>
        <taxon>Mollisiaceae</taxon>
        <taxon>Phialocephala</taxon>
        <taxon>Phialocephala fortinii species complex</taxon>
    </lineage>
</organism>
<evidence type="ECO:0000313" key="3">
    <source>
        <dbReference type="EMBL" id="CZR58190.1"/>
    </source>
</evidence>